<evidence type="ECO:0000313" key="7">
    <source>
        <dbReference type="EMBL" id="MCT7967490.1"/>
    </source>
</evidence>
<sequence length="241" mass="27097">MKTILVIEDEQAVLTNILEILEGGGFKVIGAENGLAGIAQAQKYLPDLILCDVMMPGLDGHGVLSQLRESPVTATIPFIFLTAKADHADLRQGMNLGADDYITKPFRRKDLLEAINTRLNKQAAVMQQYATERQRAEGLQAKMYELEELSQTKDGLLKKLVEDLRNPLSKINLAIHMLKNTPPGTSTERYLEILQEEFEREIHLINQVSELQDLLTADNFTLLRKFNLLGGNLENPPNKRY</sequence>
<keyword evidence="3 5" id="KW-0597">Phosphoprotein</keyword>
<comment type="catalytic activity">
    <reaction evidence="1">
        <text>ATP + protein L-histidine = ADP + protein N-phospho-L-histidine.</text>
        <dbReference type="EC" id="2.7.13.3"/>
    </reaction>
</comment>
<dbReference type="SUPFAM" id="SSF47384">
    <property type="entry name" value="Homodimeric domain of signal transducing histidine kinase"/>
    <property type="match status" value="1"/>
</dbReference>
<evidence type="ECO:0000313" key="8">
    <source>
        <dbReference type="Proteomes" id="UP001525890"/>
    </source>
</evidence>
<dbReference type="InterPro" id="IPR001789">
    <property type="entry name" value="Sig_transdc_resp-reg_receiver"/>
</dbReference>
<reference evidence="7 8" key="1">
    <citation type="journal article" date="2022" name="Front. Microbiol.">
        <title>High genomic differentiation and limited gene flow indicate recent cryptic speciation within the genus Laspinema (cyanobacteria).</title>
        <authorList>
            <person name="Stanojkovic A."/>
            <person name="Skoupy S."/>
            <person name="Skaloud P."/>
            <person name="Dvorak P."/>
        </authorList>
    </citation>
    <scope>NUCLEOTIDE SEQUENCE [LARGE SCALE GENOMIC DNA]</scope>
    <source>
        <strain evidence="7 8">D2a</strain>
    </source>
</reference>
<feature type="modified residue" description="4-aspartylphosphate" evidence="5">
    <location>
        <position position="52"/>
    </location>
</feature>
<dbReference type="EMBL" id="JAMXFF010000020">
    <property type="protein sequence ID" value="MCT7967490.1"/>
    <property type="molecule type" value="Genomic_DNA"/>
</dbReference>
<evidence type="ECO:0000256" key="2">
    <source>
        <dbReference type="ARBA" id="ARBA00012438"/>
    </source>
</evidence>
<dbReference type="PANTHER" id="PTHR43547">
    <property type="entry name" value="TWO-COMPONENT HISTIDINE KINASE"/>
    <property type="match status" value="1"/>
</dbReference>
<proteinExistence type="predicted"/>
<dbReference type="PANTHER" id="PTHR43547:SF2">
    <property type="entry name" value="HYBRID SIGNAL TRANSDUCTION HISTIDINE KINASE C"/>
    <property type="match status" value="1"/>
</dbReference>
<dbReference type="InterPro" id="IPR011006">
    <property type="entry name" value="CheY-like_superfamily"/>
</dbReference>
<dbReference type="InterPro" id="IPR036097">
    <property type="entry name" value="HisK_dim/P_sf"/>
</dbReference>
<gene>
    <name evidence="7" type="ORF">NG799_14210</name>
</gene>
<dbReference type="InterPro" id="IPR003661">
    <property type="entry name" value="HisK_dim/P_dom"/>
</dbReference>
<evidence type="ECO:0000256" key="3">
    <source>
        <dbReference type="ARBA" id="ARBA00022553"/>
    </source>
</evidence>
<name>A0ABT2MRX5_9CYAN</name>
<evidence type="ECO:0000256" key="5">
    <source>
        <dbReference type="PROSITE-ProRule" id="PRU00169"/>
    </source>
</evidence>
<keyword evidence="4" id="KW-0902">Two-component regulatory system</keyword>
<dbReference type="SUPFAM" id="SSF52172">
    <property type="entry name" value="CheY-like"/>
    <property type="match status" value="1"/>
</dbReference>
<dbReference type="Gene3D" id="1.10.287.130">
    <property type="match status" value="1"/>
</dbReference>
<organism evidence="7 8">
    <name type="scientific">Laspinema palackyanum D2a</name>
    <dbReference type="NCBI Taxonomy" id="2953684"/>
    <lineage>
        <taxon>Bacteria</taxon>
        <taxon>Bacillati</taxon>
        <taxon>Cyanobacteriota</taxon>
        <taxon>Cyanophyceae</taxon>
        <taxon>Oscillatoriophycideae</taxon>
        <taxon>Oscillatoriales</taxon>
        <taxon>Laspinemataceae</taxon>
        <taxon>Laspinema</taxon>
        <taxon>Laspinema palackyanum</taxon>
    </lineage>
</organism>
<dbReference type="Proteomes" id="UP001525890">
    <property type="component" value="Unassembled WGS sequence"/>
</dbReference>
<evidence type="ECO:0000256" key="1">
    <source>
        <dbReference type="ARBA" id="ARBA00000085"/>
    </source>
</evidence>
<dbReference type="CDD" id="cd00082">
    <property type="entry name" value="HisKA"/>
    <property type="match status" value="1"/>
</dbReference>
<accession>A0ABT2MRX5</accession>
<dbReference type="SMART" id="SM00448">
    <property type="entry name" value="REC"/>
    <property type="match status" value="1"/>
</dbReference>
<keyword evidence="8" id="KW-1185">Reference proteome</keyword>
<dbReference type="Gene3D" id="3.40.50.2300">
    <property type="match status" value="1"/>
</dbReference>
<evidence type="ECO:0000259" key="6">
    <source>
        <dbReference type="PROSITE" id="PS50110"/>
    </source>
</evidence>
<feature type="domain" description="Response regulatory" evidence="6">
    <location>
        <begin position="3"/>
        <end position="119"/>
    </location>
</feature>
<dbReference type="EC" id="2.7.13.3" evidence="2"/>
<dbReference type="RefSeq" id="WP_367288719.1">
    <property type="nucleotide sequence ID" value="NZ_JAMXFF010000020.1"/>
</dbReference>
<dbReference type="CDD" id="cd17574">
    <property type="entry name" value="REC_OmpR"/>
    <property type="match status" value="1"/>
</dbReference>
<dbReference type="Pfam" id="PF00072">
    <property type="entry name" value="Response_reg"/>
    <property type="match status" value="1"/>
</dbReference>
<dbReference type="Pfam" id="PF00512">
    <property type="entry name" value="HisKA"/>
    <property type="match status" value="1"/>
</dbReference>
<dbReference type="PROSITE" id="PS50110">
    <property type="entry name" value="RESPONSE_REGULATORY"/>
    <property type="match status" value="1"/>
</dbReference>
<dbReference type="SMART" id="SM00388">
    <property type="entry name" value="HisKA"/>
    <property type="match status" value="1"/>
</dbReference>
<comment type="caution">
    <text evidence="7">The sequence shown here is derived from an EMBL/GenBank/DDBJ whole genome shotgun (WGS) entry which is preliminary data.</text>
</comment>
<evidence type="ECO:0000256" key="4">
    <source>
        <dbReference type="ARBA" id="ARBA00023012"/>
    </source>
</evidence>
<protein>
    <recommendedName>
        <fullName evidence="2">histidine kinase</fullName>
        <ecNumber evidence="2">2.7.13.3</ecNumber>
    </recommendedName>
</protein>